<feature type="compositionally biased region" description="Basic and acidic residues" evidence="1">
    <location>
        <begin position="112"/>
        <end position="122"/>
    </location>
</feature>
<evidence type="ECO:0000256" key="1">
    <source>
        <dbReference type="SAM" id="MobiDB-lite"/>
    </source>
</evidence>
<gene>
    <name evidence="2" type="ORF">CP967_30355</name>
</gene>
<sequence>MTAPYTTRSGRGAGGPAPSPYRWTSEAPSRAPKACRSRPAAGAVPAGPRRQAVRRAPPPTPGVLLGRVLRRVSTGRTHGPERRTRTALVAAPGTGRDGARGLSGRDPGGGTRRREGRPDGSGRRLPGGRSDGRRRPADAAARTMTAAARGFVAQEALSGGAGPGAPGNGLRGLMSTGSRELS</sequence>
<feature type="compositionally biased region" description="Low complexity" evidence="1">
    <location>
        <begin position="38"/>
        <end position="50"/>
    </location>
</feature>
<feature type="compositionally biased region" description="Low complexity" evidence="1">
    <location>
        <begin position="1"/>
        <end position="10"/>
    </location>
</feature>
<feature type="compositionally biased region" description="Gly residues" evidence="1">
    <location>
        <begin position="159"/>
        <end position="170"/>
    </location>
</feature>
<dbReference type="Proteomes" id="UP000326178">
    <property type="component" value="Chromosome"/>
</dbReference>
<feature type="compositionally biased region" description="Low complexity" evidence="1">
    <location>
        <begin position="138"/>
        <end position="150"/>
    </location>
</feature>
<dbReference type="EMBL" id="CP023702">
    <property type="protein sequence ID" value="QEU75711.1"/>
    <property type="molecule type" value="Genomic_DNA"/>
</dbReference>
<dbReference type="KEGG" id="snk:CP967_30355"/>
<evidence type="ECO:0000313" key="3">
    <source>
        <dbReference type="Proteomes" id="UP000326178"/>
    </source>
</evidence>
<protein>
    <submittedName>
        <fullName evidence="2">Uncharacterized protein</fullName>
    </submittedName>
</protein>
<feature type="region of interest" description="Disordered" evidence="1">
    <location>
        <begin position="1"/>
        <end position="182"/>
    </location>
</feature>
<name>A0A5J6FI50_9ACTN</name>
<evidence type="ECO:0000313" key="2">
    <source>
        <dbReference type="EMBL" id="QEU75711.1"/>
    </source>
</evidence>
<reference evidence="2 3" key="1">
    <citation type="submission" date="2017-09" db="EMBL/GenBank/DDBJ databases">
        <authorList>
            <person name="Lee N."/>
            <person name="Cho B.-K."/>
        </authorList>
    </citation>
    <scope>NUCLEOTIDE SEQUENCE [LARGE SCALE GENOMIC DNA]</scope>
    <source>
        <strain evidence="2 3">ATCC 12769</strain>
    </source>
</reference>
<keyword evidence="3" id="KW-1185">Reference proteome</keyword>
<accession>A0A5J6FI50</accession>
<organism evidence="2 3">
    <name type="scientific">Streptomyces nitrosporeus</name>
    <dbReference type="NCBI Taxonomy" id="28894"/>
    <lineage>
        <taxon>Bacteria</taxon>
        <taxon>Bacillati</taxon>
        <taxon>Actinomycetota</taxon>
        <taxon>Actinomycetes</taxon>
        <taxon>Kitasatosporales</taxon>
        <taxon>Streptomycetaceae</taxon>
        <taxon>Streptomyces</taxon>
    </lineage>
</organism>
<proteinExistence type="predicted"/>
<dbReference type="AlphaFoldDB" id="A0A5J6FI50"/>